<dbReference type="AlphaFoldDB" id="A0A1F5KNW9"/>
<dbReference type="InterPro" id="IPR050256">
    <property type="entry name" value="Glycosyltransferase_2"/>
</dbReference>
<proteinExistence type="predicted"/>
<feature type="domain" description="Glycosyltransferase 2-like" evidence="1">
    <location>
        <begin position="31"/>
        <end position="165"/>
    </location>
</feature>
<accession>A0A1F5KNW9</accession>
<dbReference type="PANTHER" id="PTHR48090">
    <property type="entry name" value="UNDECAPRENYL-PHOSPHATE 4-DEOXY-4-FORMAMIDO-L-ARABINOSE TRANSFERASE-RELATED"/>
    <property type="match status" value="1"/>
</dbReference>
<gene>
    <name evidence="2" type="ORF">A3B45_00295</name>
</gene>
<sequence length="227" mass="26104">MKIALVIFTKNERRNSEKMFPKIPLRLFDGIYVVDAKSNDGTRDFYKAKKIKVFDQIYPGVGGAYESAFRNTKKDALVIFHPDGNSDPKALSKMVQLLRKGEQFIIPSRMIKGAANEEDDQSFKYRKWSNQLMSTLVSMLWGRDGNKCSDLTQGYRAMTRRAYEKLNIKIPSPIAPDIEQVIRALKRGIKIVEFPTREGHRLHGKTSMPSIRTSIENLKVFFRELLV</sequence>
<name>A0A1F5KNW9_9BACT</name>
<dbReference type="STRING" id="1797785.A3B45_00295"/>
<dbReference type="PANTHER" id="PTHR48090:SF7">
    <property type="entry name" value="RFBJ PROTEIN"/>
    <property type="match status" value="1"/>
</dbReference>
<evidence type="ECO:0000313" key="2">
    <source>
        <dbReference type="EMBL" id="OGE42633.1"/>
    </source>
</evidence>
<dbReference type="Pfam" id="PF00535">
    <property type="entry name" value="Glycos_transf_2"/>
    <property type="match status" value="1"/>
</dbReference>
<comment type="caution">
    <text evidence="2">The sequence shown here is derived from an EMBL/GenBank/DDBJ whole genome shotgun (WGS) entry which is preliminary data.</text>
</comment>
<dbReference type="InterPro" id="IPR029044">
    <property type="entry name" value="Nucleotide-diphossugar_trans"/>
</dbReference>
<dbReference type="Gene3D" id="3.90.550.10">
    <property type="entry name" value="Spore Coat Polysaccharide Biosynthesis Protein SpsA, Chain A"/>
    <property type="match status" value="1"/>
</dbReference>
<reference evidence="2 3" key="1">
    <citation type="journal article" date="2016" name="Nat. Commun.">
        <title>Thousands of microbial genomes shed light on interconnected biogeochemical processes in an aquifer system.</title>
        <authorList>
            <person name="Anantharaman K."/>
            <person name="Brown C.T."/>
            <person name="Hug L.A."/>
            <person name="Sharon I."/>
            <person name="Castelle C.J."/>
            <person name="Probst A.J."/>
            <person name="Thomas B.C."/>
            <person name="Singh A."/>
            <person name="Wilkins M.J."/>
            <person name="Karaoz U."/>
            <person name="Brodie E.L."/>
            <person name="Williams K.H."/>
            <person name="Hubbard S.S."/>
            <person name="Banfield J.F."/>
        </authorList>
    </citation>
    <scope>NUCLEOTIDE SEQUENCE [LARGE SCALE GENOMIC DNA]</scope>
</reference>
<dbReference type="SUPFAM" id="SSF53448">
    <property type="entry name" value="Nucleotide-diphospho-sugar transferases"/>
    <property type="match status" value="1"/>
</dbReference>
<protein>
    <recommendedName>
        <fullName evidence="1">Glycosyltransferase 2-like domain-containing protein</fullName>
    </recommendedName>
</protein>
<evidence type="ECO:0000313" key="3">
    <source>
        <dbReference type="Proteomes" id="UP000178565"/>
    </source>
</evidence>
<organism evidence="2 3">
    <name type="scientific">Candidatus Daviesbacteria bacterium RIFCSPLOWO2_01_FULL_39_12</name>
    <dbReference type="NCBI Taxonomy" id="1797785"/>
    <lineage>
        <taxon>Bacteria</taxon>
        <taxon>Candidatus Daviesiibacteriota</taxon>
    </lineage>
</organism>
<evidence type="ECO:0000259" key="1">
    <source>
        <dbReference type="Pfam" id="PF00535"/>
    </source>
</evidence>
<dbReference type="Proteomes" id="UP000178565">
    <property type="component" value="Unassembled WGS sequence"/>
</dbReference>
<dbReference type="InterPro" id="IPR001173">
    <property type="entry name" value="Glyco_trans_2-like"/>
</dbReference>
<dbReference type="EMBL" id="MFDM01000023">
    <property type="protein sequence ID" value="OGE42633.1"/>
    <property type="molecule type" value="Genomic_DNA"/>
</dbReference>